<feature type="compositionally biased region" description="Basic and acidic residues" evidence="1">
    <location>
        <begin position="599"/>
        <end position="610"/>
    </location>
</feature>
<name>A0AB40CSY7_DIOCR</name>
<accession>A0AB40CSY7</accession>
<feature type="compositionally biased region" description="Basic and acidic residues" evidence="1">
    <location>
        <begin position="309"/>
        <end position="332"/>
    </location>
</feature>
<feature type="compositionally biased region" description="Basic and acidic residues" evidence="1">
    <location>
        <begin position="1227"/>
        <end position="1241"/>
    </location>
</feature>
<feature type="compositionally biased region" description="Basic and acidic residues" evidence="1">
    <location>
        <begin position="237"/>
        <end position="247"/>
    </location>
</feature>
<feature type="compositionally biased region" description="Acidic residues" evidence="1">
    <location>
        <begin position="546"/>
        <end position="557"/>
    </location>
</feature>
<feature type="compositionally biased region" description="Polar residues" evidence="1">
    <location>
        <begin position="402"/>
        <end position="417"/>
    </location>
</feature>
<feature type="compositionally biased region" description="Basic and acidic residues" evidence="1">
    <location>
        <begin position="745"/>
        <end position="759"/>
    </location>
</feature>
<feature type="compositionally biased region" description="Basic and acidic residues" evidence="1">
    <location>
        <begin position="1195"/>
        <end position="1204"/>
    </location>
</feature>
<protein>
    <submittedName>
        <fullName evidence="3">Titin-like</fullName>
    </submittedName>
</protein>
<feature type="compositionally biased region" description="Basic and acidic residues" evidence="1">
    <location>
        <begin position="1166"/>
        <end position="1175"/>
    </location>
</feature>
<feature type="compositionally biased region" description="Basic residues" evidence="1">
    <location>
        <begin position="1276"/>
        <end position="1285"/>
    </location>
</feature>
<evidence type="ECO:0000313" key="2">
    <source>
        <dbReference type="Proteomes" id="UP001515500"/>
    </source>
</evidence>
<feature type="compositionally biased region" description="Basic and acidic residues" evidence="1">
    <location>
        <begin position="155"/>
        <end position="168"/>
    </location>
</feature>
<organism evidence="2 3">
    <name type="scientific">Dioscorea cayennensis subsp. rotundata</name>
    <name type="common">White Guinea yam</name>
    <name type="synonym">Dioscorea rotundata</name>
    <dbReference type="NCBI Taxonomy" id="55577"/>
    <lineage>
        <taxon>Eukaryota</taxon>
        <taxon>Viridiplantae</taxon>
        <taxon>Streptophyta</taxon>
        <taxon>Embryophyta</taxon>
        <taxon>Tracheophyta</taxon>
        <taxon>Spermatophyta</taxon>
        <taxon>Magnoliopsida</taxon>
        <taxon>Liliopsida</taxon>
        <taxon>Dioscoreales</taxon>
        <taxon>Dioscoreaceae</taxon>
        <taxon>Dioscorea</taxon>
    </lineage>
</organism>
<feature type="compositionally biased region" description="Basic and acidic residues" evidence="1">
    <location>
        <begin position="1128"/>
        <end position="1140"/>
    </location>
</feature>
<sequence length="1315" mass="143764">MAAEGGMLEPISEKIIHGEIENITFDHIPKIKEAEGSPEQVCDDTLIKTEVSEPLSLQNLEKLRDGQNQPSPAATHDNGIIIEAKDENLHQVTTETVDTAGGQIFNVAPSGVQISLDDNCKDIDAGFQADSDKEEKEMPKSANINPIASDEDSKEDGPASDKGKEHGTVSEVPPKSSQDMDVEEDEGEENEEEIIEKKTSEPEISEKQTSGIEVKLMEDSQTEHEDVSPGFTATMKDTGEEPPTKEEETIDNVDLVPIEESVTTLRNTEIISDNQRATSLDDTETTENDIRALGENQNLKQDVNTAAEEEPKTHELTPASIEERVGGEDEQKASFNAALKEPGVEIEDANEEEEETTSVQRSATELQNIQLPIEESPMPSTTETPDSTEAQDRETEEGEASGQRTTSELPQLQSTIEKSPVHISTPISEHVTHSDTSKSVAVISEERVGEDEKLKESSNTEKEGPGAETQDATEEQHKTTEEGDASAQLPMSELHHLPEKSQVPSKSEDQLDIDAARASAPDYTEEKLEEFPNVESAQPCTQTQDSTEEQVETEEGDVSSHMSTNENLSIENQPAGISTSTAEAPLQEDEVKELAPALLEDRIGDDEKPIETSNVAPEIPAAETEDSVEEQEKAIEEGDASQQKSTTEELHSSLQIDKPPVPSTTEDQLKTDDARELAPGFIKENVKEEENLKESNNSETEEPGTEAQDAAEEQDKTTEKGDASTQLSASELHHLATEKSPLPSKTEDQLDIDGARELTPDYSEDQMGEEKLEESPNVESAEPGAKTQDSTEEQEETDEGDVLAHMSTDENLSIENHPAEISTSTAEAPPQEDEAKELAPALTEEDETLIETTNVSQEIPATETEDSVSEQEKATEEGDASFQKSASEEIHLPLQIEKSQGPSTSEDQLETGDARELAPGFAKAHVKEQETLKESTNEETGEPGTETQDVTEEQNKTTEEGDASAQLPMSELHHLPERSPLPSKTEDQDIVGARESAPDYTQDQVIEEEKLEESPNVESAQPCTQTQDSTEEQEETEEGDVSSHMSTGENLSIENQPAGISTSTAEAPLQEDEVKELAPALLEDTIGGDEKPIETSNVAPEKPATETEDSVEEQEKAIEEGDALQKSASEEVHSPLRMDKPPVPSTTEDQLKTSDARELAPGLIKENVKEEENLKESNNSETGEPGTEAQEAAEEQDKTTEKGDASIQLSASELHHLPTEKSPLPSKTEDQLDIDGARELAPDDSEDQMIEEEKLEESSNVELETKCAQTRDLARRTRNRGRRWPQSHVYRENLSIEKSPRGISTSTAEAPMQEK</sequence>
<feature type="compositionally biased region" description="Basic and acidic residues" evidence="1">
    <location>
        <begin position="1149"/>
        <end position="1158"/>
    </location>
</feature>
<feature type="compositionally biased region" description="Basic and acidic residues" evidence="1">
    <location>
        <begin position="1289"/>
        <end position="1300"/>
    </location>
</feature>
<feature type="compositionally biased region" description="Acidic residues" evidence="1">
    <location>
        <begin position="344"/>
        <end position="356"/>
    </location>
</feature>
<feature type="compositionally biased region" description="Polar residues" evidence="1">
    <location>
        <begin position="295"/>
        <end position="304"/>
    </location>
</feature>
<feature type="compositionally biased region" description="Basic and acidic residues" evidence="1">
    <location>
        <begin position="925"/>
        <end position="936"/>
    </location>
</feature>
<dbReference type="GeneID" id="120280421"/>
<feature type="compositionally biased region" description="Polar residues" evidence="1">
    <location>
        <begin position="897"/>
        <end position="906"/>
    </location>
</feature>
<feature type="compositionally biased region" description="Acidic residues" evidence="1">
    <location>
        <begin position="1029"/>
        <end position="1040"/>
    </location>
</feature>
<gene>
    <name evidence="3" type="primary">LOC120280421</name>
</gene>
<feature type="compositionally biased region" description="Acidic residues" evidence="1">
    <location>
        <begin position="699"/>
        <end position="712"/>
    </location>
</feature>
<feature type="region of interest" description="Disordered" evidence="1">
    <location>
        <begin position="294"/>
        <end position="1315"/>
    </location>
</feature>
<keyword evidence="2" id="KW-1185">Reference proteome</keyword>
<evidence type="ECO:0000313" key="3">
    <source>
        <dbReference type="RefSeq" id="XP_039143201.1"/>
    </source>
</evidence>
<proteinExistence type="predicted"/>
<feature type="compositionally biased region" description="Basic and acidic residues" evidence="1">
    <location>
        <begin position="684"/>
        <end position="693"/>
    </location>
</feature>
<feature type="compositionally biased region" description="Basic and acidic residues" evidence="1">
    <location>
        <begin position="667"/>
        <end position="676"/>
    </location>
</feature>
<feature type="compositionally biased region" description="Basic and acidic residues" evidence="1">
    <location>
        <begin position="713"/>
        <end position="722"/>
    </location>
</feature>
<feature type="compositionally biased region" description="Acidic residues" evidence="1">
    <location>
        <begin position="1242"/>
        <end position="1255"/>
    </location>
</feature>
<feature type="compositionally biased region" description="Acidic residues" evidence="1">
    <location>
        <begin position="790"/>
        <end position="801"/>
    </location>
</feature>
<feature type="compositionally biased region" description="Polar residues" evidence="1">
    <location>
        <begin position="1043"/>
        <end position="1065"/>
    </location>
</feature>
<feature type="compositionally biased region" description="Basic and acidic residues" evidence="1">
    <location>
        <begin position="444"/>
        <end position="465"/>
    </location>
</feature>
<evidence type="ECO:0000256" key="1">
    <source>
        <dbReference type="SAM" id="MobiDB-lite"/>
    </source>
</evidence>
<feature type="region of interest" description="Disordered" evidence="1">
    <location>
        <begin position="129"/>
        <end position="252"/>
    </location>
</feature>
<feature type="compositionally biased region" description="Basic and acidic residues" evidence="1">
    <location>
        <begin position="129"/>
        <end position="139"/>
    </location>
</feature>
<reference evidence="3" key="1">
    <citation type="submission" date="2025-08" db="UniProtKB">
        <authorList>
            <consortium name="RefSeq"/>
        </authorList>
    </citation>
    <scope>IDENTIFICATION</scope>
</reference>
<feature type="compositionally biased region" description="Polar residues" evidence="1">
    <location>
        <begin position="560"/>
        <end position="582"/>
    </location>
</feature>
<feature type="compositionally biased region" description="Polar residues" evidence="1">
    <location>
        <begin position="378"/>
        <end position="388"/>
    </location>
</feature>
<dbReference type="RefSeq" id="XP_039143201.1">
    <property type="nucleotide sequence ID" value="XM_039287267.1"/>
</dbReference>
<feature type="compositionally biased region" description="Polar residues" evidence="1">
    <location>
        <begin position="357"/>
        <end position="370"/>
    </location>
</feature>
<feature type="compositionally biased region" description="Basic and acidic residues" evidence="1">
    <location>
        <begin position="195"/>
        <end position="206"/>
    </location>
</feature>
<feature type="compositionally biased region" description="Polar residues" evidence="1">
    <location>
        <begin position="535"/>
        <end position="545"/>
    </location>
</feature>
<dbReference type="Proteomes" id="UP001515500">
    <property type="component" value="Chromosome 17"/>
</dbReference>
<feature type="compositionally biased region" description="Acidic residues" evidence="1">
    <location>
        <begin position="180"/>
        <end position="194"/>
    </location>
</feature>
<feature type="compositionally biased region" description="Basic and acidic residues" evidence="1">
    <location>
        <begin position="215"/>
        <end position="227"/>
    </location>
</feature>